<dbReference type="AlphaFoldDB" id="A0AAJ6VZU1"/>
<keyword evidence="3" id="KW-1185">Reference proteome</keyword>
<proteinExistence type="predicted"/>
<evidence type="ECO:0000313" key="3">
    <source>
        <dbReference type="Proteomes" id="UP000694867"/>
    </source>
</evidence>
<dbReference type="Proteomes" id="UP000694867">
    <property type="component" value="Unplaced"/>
</dbReference>
<evidence type="ECO:0000256" key="2">
    <source>
        <dbReference type="SAM" id="SignalP"/>
    </source>
</evidence>
<feature type="region of interest" description="Disordered" evidence="1">
    <location>
        <begin position="85"/>
        <end position="109"/>
    </location>
</feature>
<evidence type="ECO:0000256" key="1">
    <source>
        <dbReference type="SAM" id="MobiDB-lite"/>
    </source>
</evidence>
<feature type="signal peptide" evidence="2">
    <location>
        <begin position="1"/>
        <end position="19"/>
    </location>
</feature>
<feature type="compositionally biased region" description="Low complexity" evidence="1">
    <location>
        <begin position="56"/>
        <end position="70"/>
    </location>
</feature>
<dbReference type="GeneID" id="100904772"/>
<feature type="compositionally biased region" description="Basic and acidic residues" evidence="1">
    <location>
        <begin position="85"/>
        <end position="97"/>
    </location>
</feature>
<keyword evidence="2" id="KW-0732">Signal</keyword>
<gene>
    <name evidence="4" type="primary">LOC100904772</name>
</gene>
<organism evidence="3 4">
    <name type="scientific">Galendromus occidentalis</name>
    <name type="common">western predatory mite</name>
    <dbReference type="NCBI Taxonomy" id="34638"/>
    <lineage>
        <taxon>Eukaryota</taxon>
        <taxon>Metazoa</taxon>
        <taxon>Ecdysozoa</taxon>
        <taxon>Arthropoda</taxon>
        <taxon>Chelicerata</taxon>
        <taxon>Arachnida</taxon>
        <taxon>Acari</taxon>
        <taxon>Parasitiformes</taxon>
        <taxon>Mesostigmata</taxon>
        <taxon>Gamasina</taxon>
        <taxon>Phytoseioidea</taxon>
        <taxon>Phytoseiidae</taxon>
        <taxon>Typhlodrominae</taxon>
        <taxon>Galendromus</taxon>
    </lineage>
</organism>
<name>A0AAJ6VZU1_9ACAR</name>
<accession>A0AAJ6VZU1</accession>
<feature type="region of interest" description="Disordered" evidence="1">
    <location>
        <begin position="24"/>
        <end position="70"/>
    </location>
</feature>
<feature type="chain" id="PRO_5042611930" evidence="2">
    <location>
        <begin position="20"/>
        <end position="109"/>
    </location>
</feature>
<dbReference type="PROSITE" id="PS51257">
    <property type="entry name" value="PROKAR_LIPOPROTEIN"/>
    <property type="match status" value="1"/>
</dbReference>
<protein>
    <submittedName>
        <fullName evidence="4">Uncharacterized protein LOC100904772</fullName>
    </submittedName>
</protein>
<dbReference type="KEGG" id="goe:100904772"/>
<sequence>MRWYIILVLLALWASMACAQKNQRPKTKAVSCLGTPDPAMSAPQLNGTSTRRRRNAGGSSTGAAKGTATVSTVILNARTNASFRERRLNDTFTDRRRPTLRSSTEVTDE</sequence>
<feature type="compositionally biased region" description="Polar residues" evidence="1">
    <location>
        <begin position="100"/>
        <end position="109"/>
    </location>
</feature>
<dbReference type="RefSeq" id="XP_003746139.1">
    <property type="nucleotide sequence ID" value="XM_003746091.2"/>
</dbReference>
<evidence type="ECO:0000313" key="4">
    <source>
        <dbReference type="RefSeq" id="XP_003746139.1"/>
    </source>
</evidence>
<reference evidence="4" key="1">
    <citation type="submission" date="2025-08" db="UniProtKB">
        <authorList>
            <consortium name="RefSeq"/>
        </authorList>
    </citation>
    <scope>IDENTIFICATION</scope>
</reference>